<comment type="caution">
    <text evidence="1">The sequence shown here is derived from an EMBL/GenBank/DDBJ whole genome shotgun (WGS) entry which is preliminary data.</text>
</comment>
<name>A0ABR4IJ47_9EURO</name>
<gene>
    <name evidence="1" type="ORF">BDW59DRAFT_171226</name>
</gene>
<keyword evidence="2" id="KW-1185">Reference proteome</keyword>
<reference evidence="1 2" key="1">
    <citation type="submission" date="2024-07" db="EMBL/GenBank/DDBJ databases">
        <title>Section-level genome sequencing and comparative genomics of Aspergillus sections Usti and Cavernicolus.</title>
        <authorList>
            <consortium name="Lawrence Berkeley National Laboratory"/>
            <person name="Nybo J.L."/>
            <person name="Vesth T.C."/>
            <person name="Theobald S."/>
            <person name="Frisvad J.C."/>
            <person name="Larsen T.O."/>
            <person name="Kjaerboelling I."/>
            <person name="Rothschild-Mancinelli K."/>
            <person name="Lyhne E.K."/>
            <person name="Kogle M.E."/>
            <person name="Barry K."/>
            <person name="Clum A."/>
            <person name="Na H."/>
            <person name="Ledsgaard L."/>
            <person name="Lin J."/>
            <person name="Lipzen A."/>
            <person name="Kuo A."/>
            <person name="Riley R."/>
            <person name="Mondo S."/>
            <person name="LaButti K."/>
            <person name="Haridas S."/>
            <person name="Pangalinan J."/>
            <person name="Salamov A.A."/>
            <person name="Simmons B.A."/>
            <person name="Magnuson J.K."/>
            <person name="Chen J."/>
            <person name="Drula E."/>
            <person name="Henrissat B."/>
            <person name="Wiebenga A."/>
            <person name="Lubbers R.J."/>
            <person name="Gomes A.C."/>
            <person name="Makela M.R."/>
            <person name="Stajich J."/>
            <person name="Grigoriev I.V."/>
            <person name="Mortensen U.H."/>
            <person name="De vries R.P."/>
            <person name="Baker S.E."/>
            <person name="Andersen M.R."/>
        </authorList>
    </citation>
    <scope>NUCLEOTIDE SEQUENCE [LARGE SCALE GENOMIC DNA]</scope>
    <source>
        <strain evidence="1 2">CBS 600.67</strain>
    </source>
</reference>
<dbReference type="Proteomes" id="UP001610335">
    <property type="component" value="Unassembled WGS sequence"/>
</dbReference>
<proteinExistence type="predicted"/>
<organism evidence="1 2">
    <name type="scientific">Aspergillus cavernicola</name>
    <dbReference type="NCBI Taxonomy" id="176166"/>
    <lineage>
        <taxon>Eukaryota</taxon>
        <taxon>Fungi</taxon>
        <taxon>Dikarya</taxon>
        <taxon>Ascomycota</taxon>
        <taxon>Pezizomycotina</taxon>
        <taxon>Eurotiomycetes</taxon>
        <taxon>Eurotiomycetidae</taxon>
        <taxon>Eurotiales</taxon>
        <taxon>Aspergillaceae</taxon>
        <taxon>Aspergillus</taxon>
        <taxon>Aspergillus subgen. Nidulantes</taxon>
    </lineage>
</organism>
<protein>
    <submittedName>
        <fullName evidence="1">Uncharacterized protein</fullName>
    </submittedName>
</protein>
<evidence type="ECO:0000313" key="1">
    <source>
        <dbReference type="EMBL" id="KAL2827785.1"/>
    </source>
</evidence>
<sequence>MAGDRGYAPKEDRLVRDELSKLGEKIRNWARRHSVSSLADLEGVSGDRKDLIVEELRGYTVQADWDTLIGKMTFSPSKIPTLLLQALVVKDVFERMFGDAFFAFTKFRGESNVLDSEEMRRAHNMMAQINEADAHIWRSQTLQNLSKSVGSESKSVVQQRIDSVCSQLVSDFVDNPARELLRPARDGGSARRKELEALYNGAAQLASSLWTQRTFMVCQSQQGLPVFNVANPAMSAHRLHQLDEDDQKLDGNKVMLFVQPAILAFGTENAEDYDRGKVWAPAIVVVDEK</sequence>
<dbReference type="EMBL" id="JBFXLS010000023">
    <property type="protein sequence ID" value="KAL2827785.1"/>
    <property type="molecule type" value="Genomic_DNA"/>
</dbReference>
<evidence type="ECO:0000313" key="2">
    <source>
        <dbReference type="Proteomes" id="UP001610335"/>
    </source>
</evidence>
<accession>A0ABR4IJ47</accession>